<dbReference type="Gene3D" id="3.40.50.1580">
    <property type="entry name" value="Nucleoside phosphorylase domain"/>
    <property type="match status" value="1"/>
</dbReference>
<evidence type="ECO:0000313" key="2">
    <source>
        <dbReference type="EMBL" id="GCB26971.1"/>
    </source>
</evidence>
<feature type="transmembrane region" description="Helical" evidence="1">
    <location>
        <begin position="1016"/>
        <end position="1040"/>
    </location>
</feature>
<evidence type="ECO:0008006" key="4">
    <source>
        <dbReference type="Google" id="ProtNLM"/>
    </source>
</evidence>
<dbReference type="EMBL" id="BDHI01000028">
    <property type="protein sequence ID" value="GCB26971.1"/>
    <property type="molecule type" value="Genomic_DNA"/>
</dbReference>
<keyword evidence="1" id="KW-0812">Transmembrane</keyword>
<keyword evidence="1" id="KW-1133">Transmembrane helix</keyword>
<dbReference type="GO" id="GO:0003824">
    <property type="term" value="F:catalytic activity"/>
    <property type="evidence" value="ECO:0007669"/>
    <property type="project" value="InterPro"/>
</dbReference>
<protein>
    <recommendedName>
        <fullName evidence="4">Nucleoside phosphorylase domain-containing protein</fullName>
    </recommendedName>
</protein>
<organism evidence="2 3">
    <name type="scientific">Aspergillus awamori</name>
    <name type="common">Black koji mold</name>
    <dbReference type="NCBI Taxonomy" id="105351"/>
    <lineage>
        <taxon>Eukaryota</taxon>
        <taxon>Fungi</taxon>
        <taxon>Dikarya</taxon>
        <taxon>Ascomycota</taxon>
        <taxon>Pezizomycotina</taxon>
        <taxon>Eurotiomycetes</taxon>
        <taxon>Eurotiomycetidae</taxon>
        <taxon>Eurotiales</taxon>
        <taxon>Aspergillaceae</taxon>
        <taxon>Aspergillus</taxon>
    </lineage>
</organism>
<dbReference type="SUPFAM" id="SSF53167">
    <property type="entry name" value="Purine and uridine phosphorylases"/>
    <property type="match status" value="1"/>
</dbReference>
<dbReference type="InterPro" id="IPR035994">
    <property type="entry name" value="Nucleoside_phosphorylase_sf"/>
</dbReference>
<reference evidence="2 3" key="1">
    <citation type="submission" date="2016-09" db="EMBL/GenBank/DDBJ databases">
        <title>Aspergillus awamori IFM 58123T.</title>
        <authorList>
            <person name="Kusuya Y."/>
            <person name="Shimizu M."/>
            <person name="Takahashi H."/>
            <person name="Yaguchi T."/>
        </authorList>
    </citation>
    <scope>NUCLEOTIDE SEQUENCE [LARGE SCALE GENOMIC DNA]</scope>
    <source>
        <strain evidence="2 3">IFM 58123</strain>
    </source>
</reference>
<keyword evidence="3" id="KW-1185">Reference proteome</keyword>
<dbReference type="PANTHER" id="PTHR46082">
    <property type="entry name" value="ATP/GTP-BINDING PROTEIN-RELATED"/>
    <property type="match status" value="1"/>
</dbReference>
<evidence type="ECO:0000313" key="3">
    <source>
        <dbReference type="Proteomes" id="UP000286921"/>
    </source>
</evidence>
<dbReference type="Proteomes" id="UP000286921">
    <property type="component" value="Unassembled WGS sequence"/>
</dbReference>
<dbReference type="GO" id="GO:0009116">
    <property type="term" value="P:nucleoside metabolic process"/>
    <property type="evidence" value="ECO:0007669"/>
    <property type="project" value="InterPro"/>
</dbReference>
<dbReference type="PANTHER" id="PTHR46082:SF11">
    <property type="entry name" value="AAA+ ATPASE DOMAIN-CONTAINING PROTEIN-RELATED"/>
    <property type="match status" value="1"/>
</dbReference>
<sequence length="1116" mass="121401">MSSTHPNTSYTLAWICALPEEYEVAITILDEIHGIPQHQPLEDKNAYLLGRIGQHHVVMVCLPAGRMGTAAAASVAENLCRTFQSVRYGLLVGIGGGVPGVISGKDIRLGDVVVSVPGGGNGGVVQYDYGKIGGNGRYTHRGHVNAPPENLLSYVTLLGCLLRRKQAGGGGNVMADILASLGEAYAYPAGLRDRLFCSNYVHRDIQGYTGCDACGFEGEVFRRRRSSDLPVVHLGTIASGDSLVINAAIRDRLSGEYGGSILCFECGSAGAMNTLPCLIIKGIASYADSHRYDAWRPRAIAAACSYAKALILHIPREEVPQHENLVHVTDLVKDIRDELGQIKAAIAGLWHIQKGDEYTKSHTVYHCLKTLASRSVSHTAASTGVSKRILTYSWLQLIAAVLVSITGIVTPLGLYDTIGPQDNPTDVLFHYAPDTSAFGKATPSRDGYKSLRICYADDDPDTPEGCPGAPPNRADMEDITEAYSVWPSSVSLFTSGNVSATVSSVFDVQWRSFRSSTQIVPGASATGSVFSQGYYRQISQLILDEDLLAVEGLIVDSKAGRIGFRNHTIPSTLPMGAEWTEDILFIEPETRCVDTNLTVDYNYDPQAQYSSYSTDDIYNTDLRNLALVDRGGFVNLSHERYSIDATNFQEDAALYERAYNAAWRHNMLIMQYFNVTTNGSDGRAPFAYMHSEMGKRFSLANMSSIIVEPMTVQTDSGYGSFLDVPDGFTLSGNYSSGQPENPLNLSTYDVYAIGSEACHYPSDQALSNMSFVGVACGTVFAAPRRLDGDSLIPDTNSTWSTPLYSCAAATKAAVREVTFRFNGTGGLDKLVIQSINEKKYKDLSELPLWGVERLKNHTLQNVRPLWGLVSPEVGARDDISTVQRDYLWLPGYPDILTSDTIAGEPSMPGNLFYTQRLLSLFDIATLNQATSRYTGSGDLALYNRWFELSSSASGVEKMLGLIWTDMTANTVVGTRGWHNVPSQTSKNSKRMSKRDVGGVSVPVTLWSRNIKYHIPYAIPAFIVLALSIALAGFTICLLILRRTGLGQMRSYLARTSPGRILGSALHPDQAGVLASTKTWIQQVGVRKATLPGKKEDGTIPLLDIPAAGEEGVRDRK</sequence>
<gene>
    <name evidence="2" type="ORF">AAWM_09856</name>
</gene>
<name>A0A401L5X3_ASPAW</name>
<dbReference type="InterPro" id="IPR053137">
    <property type="entry name" value="NLR-like"/>
</dbReference>
<accession>A0A401L5X3</accession>
<evidence type="ECO:0000256" key="1">
    <source>
        <dbReference type="SAM" id="Phobius"/>
    </source>
</evidence>
<comment type="caution">
    <text evidence="2">The sequence shown here is derived from an EMBL/GenBank/DDBJ whole genome shotgun (WGS) entry which is preliminary data.</text>
</comment>
<proteinExistence type="predicted"/>
<dbReference type="STRING" id="105351.A0A401L5X3"/>
<dbReference type="AlphaFoldDB" id="A0A401L5X3"/>
<keyword evidence="1" id="KW-0472">Membrane</keyword>